<dbReference type="AlphaFoldDB" id="A0A7X2IZV7"/>
<dbReference type="CDD" id="cd11341">
    <property type="entry name" value="AmyAc_Pullulanase_LD-like"/>
    <property type="match status" value="1"/>
</dbReference>
<dbReference type="SUPFAM" id="SSF51445">
    <property type="entry name" value="(Trans)glycosidases"/>
    <property type="match status" value="1"/>
</dbReference>
<organism evidence="3 4">
    <name type="scientific">Metabacillus lacus</name>
    <dbReference type="NCBI Taxonomy" id="1983721"/>
    <lineage>
        <taxon>Bacteria</taxon>
        <taxon>Bacillati</taxon>
        <taxon>Bacillota</taxon>
        <taxon>Bacilli</taxon>
        <taxon>Bacillales</taxon>
        <taxon>Bacillaceae</taxon>
        <taxon>Metabacillus</taxon>
    </lineage>
</organism>
<dbReference type="GO" id="GO:0005975">
    <property type="term" value="P:carbohydrate metabolic process"/>
    <property type="evidence" value="ECO:0007669"/>
    <property type="project" value="InterPro"/>
</dbReference>
<dbReference type="SUPFAM" id="SSF81296">
    <property type="entry name" value="E set domains"/>
    <property type="match status" value="1"/>
</dbReference>
<dbReference type="Pfam" id="PF02922">
    <property type="entry name" value="CBM_48"/>
    <property type="match status" value="1"/>
</dbReference>
<dbReference type="Gene3D" id="2.60.40.1180">
    <property type="entry name" value="Golgi alpha-mannosidase II"/>
    <property type="match status" value="1"/>
</dbReference>
<keyword evidence="3" id="KW-0378">Hydrolase</keyword>
<evidence type="ECO:0000259" key="2">
    <source>
        <dbReference type="SMART" id="SM00642"/>
    </source>
</evidence>
<dbReference type="InterPro" id="IPR004193">
    <property type="entry name" value="Glyco_hydro_13_N"/>
</dbReference>
<dbReference type="EC" id="3.2.1.41" evidence="3"/>
<keyword evidence="4" id="KW-1185">Reference proteome</keyword>
<dbReference type="InterPro" id="IPR017853">
    <property type="entry name" value="GH"/>
</dbReference>
<dbReference type="Proteomes" id="UP000448867">
    <property type="component" value="Unassembled WGS sequence"/>
</dbReference>
<comment type="caution">
    <text evidence="3">The sequence shown here is derived from an EMBL/GenBank/DDBJ whole genome shotgun (WGS) entry which is preliminary data.</text>
</comment>
<dbReference type="InterPro" id="IPR013783">
    <property type="entry name" value="Ig-like_fold"/>
</dbReference>
<dbReference type="GO" id="GO:0051060">
    <property type="term" value="F:pullulanase activity"/>
    <property type="evidence" value="ECO:0007669"/>
    <property type="project" value="UniProtKB-EC"/>
</dbReference>
<dbReference type="Pfam" id="PF00128">
    <property type="entry name" value="Alpha-amylase"/>
    <property type="match status" value="2"/>
</dbReference>
<dbReference type="CDD" id="cd02860">
    <property type="entry name" value="E_set_Pullulanase"/>
    <property type="match status" value="1"/>
</dbReference>
<dbReference type="EMBL" id="WKKI01000020">
    <property type="protein sequence ID" value="MRX72704.1"/>
    <property type="molecule type" value="Genomic_DNA"/>
</dbReference>
<keyword evidence="3" id="KW-0326">Glycosidase</keyword>
<dbReference type="Gene3D" id="2.60.40.10">
    <property type="entry name" value="Immunoglobulins"/>
    <property type="match status" value="1"/>
</dbReference>
<comment type="similarity">
    <text evidence="1">Belongs to the glycosyl hydrolase 13 family.</text>
</comment>
<dbReference type="InterPro" id="IPR014756">
    <property type="entry name" value="Ig_E-set"/>
</dbReference>
<feature type="domain" description="Glycosyl hydrolase family 13 catalytic" evidence="2">
    <location>
        <begin position="246"/>
        <end position="610"/>
    </location>
</feature>
<dbReference type="Pfam" id="PF17999">
    <property type="entry name" value="PulA_N1"/>
    <property type="match status" value="1"/>
</dbReference>
<dbReference type="InterPro" id="IPR040697">
    <property type="entry name" value="PulA_N1"/>
</dbReference>
<dbReference type="SMART" id="SM00642">
    <property type="entry name" value="Aamy"/>
    <property type="match status" value="1"/>
</dbReference>
<dbReference type="Gene3D" id="3.20.20.80">
    <property type="entry name" value="Glycosidases"/>
    <property type="match status" value="1"/>
</dbReference>
<dbReference type="InterPro" id="IPR006047">
    <property type="entry name" value="GH13_cat_dom"/>
</dbReference>
<dbReference type="Gene3D" id="2.60.40.2320">
    <property type="match status" value="1"/>
</dbReference>
<proteinExistence type="inferred from homology"/>
<evidence type="ECO:0000313" key="4">
    <source>
        <dbReference type="Proteomes" id="UP000448867"/>
    </source>
</evidence>
<dbReference type="InterPro" id="IPR011840">
    <property type="entry name" value="PulA_typeI"/>
</dbReference>
<dbReference type="NCBIfam" id="TIGR02104">
    <property type="entry name" value="pulA_typeI"/>
    <property type="match status" value="1"/>
</dbReference>
<evidence type="ECO:0000256" key="1">
    <source>
        <dbReference type="ARBA" id="ARBA00008061"/>
    </source>
</evidence>
<gene>
    <name evidence="3" type="primary">pulA</name>
    <name evidence="3" type="ORF">GJU40_11145</name>
</gene>
<dbReference type="OrthoDB" id="9761875at2"/>
<sequence length="708" mass="81233">MLFIDRKYKAYLDGWNCITVLIPLDDFEDEQKVFYLHLQEKKIQLKIDHSFKVEKYMKYSCSFQEAFPFGEVCYMEDEAGVKTDVQIGAVIRTKEFDEAFYYEGRLGPQYDNGEIVCKLWAPAATSVKLKLIHPVTNEEKLFTLTRGDKGVWRSSISSKYLQWTYTFLVCNNLIWKEAEDPYGAAVTVNGTKSVLLDPRSIIVEKYEVPALQKPTDAVIYELHIRDFSIHPDSGIQNKGKYAAFSEVMTATHSGFSTGIAYLKEMGVTHIELLPFNDFGGVDEEHPEKSYNWGYNPLHFNAVEGSYSTDPHNPGTRIQEAKEMVQQLHQHGFKVIADVVYNHVFLRETCPFEKTVPGYFFRHDENGFPSNGTGVGNDIASERKMVQKYICDSIAYWIEQYDVDGFRFDLMGILDTETMNKIQSIARTFKSDILILGEGWDLPTPLAHDRKATMANSGAIKDIAFFNDRFRDVIKGSTFQAEDCGFALGNEHTDDEVKQLVAGSKHYFSLTPSTAVNYVESHDNHTFWDKALLCRGDMEEQELRERQKLATSMVLLSQGIPFLHAGQEFYRTKKGEENSYQSPDDINRLDWERREAYAEDIKYIQKLIALRKENGAFRFADQQQIDQHIDIGSCGRGKIVIHYHHIQDYCPWNCMIVVFSSTRNREVLPLPSSGWKIFCTPDRVHEGGTMVESSDLSLEQIGTYILYKE</sequence>
<name>A0A7X2IZV7_9BACI</name>
<dbReference type="PANTHER" id="PTHR43002">
    <property type="entry name" value="GLYCOGEN DEBRANCHING ENZYME"/>
    <property type="match status" value="1"/>
</dbReference>
<evidence type="ECO:0000313" key="3">
    <source>
        <dbReference type="EMBL" id="MRX72704.1"/>
    </source>
</evidence>
<dbReference type="InterPro" id="IPR013780">
    <property type="entry name" value="Glyco_hydro_b"/>
</dbReference>
<reference evidence="3 4" key="1">
    <citation type="submission" date="2019-11" db="EMBL/GenBank/DDBJ databases">
        <title>Bacillus lacus genome.</title>
        <authorList>
            <person name="Allen C.J."/>
            <person name="Newman J.D."/>
        </authorList>
    </citation>
    <scope>NUCLEOTIDE SEQUENCE [LARGE SCALE GENOMIC DNA]</scope>
    <source>
        <strain evidence="3 4">KCTC 33946</strain>
    </source>
</reference>
<accession>A0A7X2IZV7</accession>
<dbReference type="RefSeq" id="WP_154307864.1">
    <property type="nucleotide sequence ID" value="NZ_WKKI01000020.1"/>
</dbReference>
<protein>
    <submittedName>
        <fullName evidence="3">Type I pullulanase</fullName>
        <ecNumber evidence="3">3.2.1.41</ecNumber>
    </submittedName>
</protein>